<keyword evidence="9" id="KW-1185">Reference proteome</keyword>
<comment type="catalytic activity">
    <reaction evidence="2 3">
        <text>[protein]-L-glutamate 5-O-methyl ester + H2O = L-glutamyl-[protein] + methanol + H(+)</text>
        <dbReference type="Rhea" id="RHEA:23236"/>
        <dbReference type="Rhea" id="RHEA-COMP:10208"/>
        <dbReference type="Rhea" id="RHEA-COMP:10311"/>
        <dbReference type="ChEBI" id="CHEBI:15377"/>
        <dbReference type="ChEBI" id="CHEBI:15378"/>
        <dbReference type="ChEBI" id="CHEBI:17790"/>
        <dbReference type="ChEBI" id="CHEBI:29973"/>
        <dbReference type="ChEBI" id="CHEBI:82795"/>
        <dbReference type="EC" id="3.1.1.61"/>
    </reaction>
</comment>
<dbReference type="PANTHER" id="PTHR42872">
    <property type="entry name" value="PROTEIN-GLUTAMATE METHYLESTERASE/PROTEIN-GLUTAMINE GLUTAMINASE"/>
    <property type="match status" value="1"/>
</dbReference>
<evidence type="ECO:0000256" key="3">
    <source>
        <dbReference type="HAMAP-Rule" id="MF_00099"/>
    </source>
</evidence>
<dbReference type="GO" id="GO:0005737">
    <property type="term" value="C:cytoplasm"/>
    <property type="evidence" value="ECO:0007669"/>
    <property type="project" value="UniProtKB-SubCell"/>
</dbReference>
<evidence type="ECO:0000259" key="6">
    <source>
        <dbReference type="PROSITE" id="PS50110"/>
    </source>
</evidence>
<comment type="similarity">
    <text evidence="3">Belongs to the CheB family.</text>
</comment>
<dbReference type="GO" id="GO:0006935">
    <property type="term" value="P:chemotaxis"/>
    <property type="evidence" value="ECO:0007669"/>
    <property type="project" value="UniProtKB-UniRule"/>
</dbReference>
<feature type="domain" description="CheB-type methylesterase" evidence="7">
    <location>
        <begin position="150"/>
        <end position="345"/>
    </location>
</feature>
<dbReference type="Pfam" id="PF01339">
    <property type="entry name" value="CheB_methylest"/>
    <property type="match status" value="1"/>
</dbReference>
<comment type="PTM">
    <text evidence="3">Phosphorylated by CheA. Phosphorylation of the N-terminal regulatory domain activates the methylesterase activity.</text>
</comment>
<feature type="domain" description="Response regulatory" evidence="6">
    <location>
        <begin position="5"/>
        <end position="122"/>
    </location>
</feature>
<dbReference type="SUPFAM" id="SSF52172">
    <property type="entry name" value="CheY-like"/>
    <property type="match status" value="1"/>
</dbReference>
<evidence type="ECO:0000313" key="9">
    <source>
        <dbReference type="Proteomes" id="UP000199427"/>
    </source>
</evidence>
<dbReference type="InterPro" id="IPR001789">
    <property type="entry name" value="Sig_transdc_resp-reg_receiver"/>
</dbReference>
<dbReference type="InterPro" id="IPR035909">
    <property type="entry name" value="CheB_C"/>
</dbReference>
<feature type="active site" evidence="3 4">
    <location>
        <position position="189"/>
    </location>
</feature>
<dbReference type="GO" id="GO:0008984">
    <property type="term" value="F:protein-glutamate methylesterase activity"/>
    <property type="evidence" value="ECO:0007669"/>
    <property type="project" value="UniProtKB-UniRule"/>
</dbReference>
<dbReference type="Gene3D" id="3.40.50.2300">
    <property type="match status" value="1"/>
</dbReference>
<dbReference type="GO" id="GO:0050568">
    <property type="term" value="F:protein-glutamine glutaminase activity"/>
    <property type="evidence" value="ECO:0007669"/>
    <property type="project" value="UniProtKB-UniRule"/>
</dbReference>
<keyword evidence="3 5" id="KW-0597">Phosphoprotein</keyword>
<accession>A0A1H8YZZ6</accession>
<feature type="modified residue" description="4-aspartylphosphate" evidence="3 5">
    <location>
        <position position="56"/>
    </location>
</feature>
<dbReference type="InterPro" id="IPR008248">
    <property type="entry name" value="CheB-like"/>
</dbReference>
<dbReference type="CDD" id="cd16432">
    <property type="entry name" value="CheB_Rec"/>
    <property type="match status" value="1"/>
</dbReference>
<dbReference type="CDD" id="cd17541">
    <property type="entry name" value="REC_CheB-like"/>
    <property type="match status" value="1"/>
</dbReference>
<dbReference type="HAMAP" id="MF_00099">
    <property type="entry name" value="CheB_chemtxs"/>
    <property type="match status" value="1"/>
</dbReference>
<dbReference type="Proteomes" id="UP000199427">
    <property type="component" value="Unassembled WGS sequence"/>
</dbReference>
<comment type="function">
    <text evidence="3">Involved in chemotaxis. Part of a chemotaxis signal transduction system that modulates chemotaxis in response to various stimuli. Catalyzes the demethylation of specific methylglutamate residues introduced into the chemoreceptors (methyl-accepting chemotaxis proteins or MCP) by CheR. Also mediates the irreversible deamidation of specific glutamine residues to glutamic acid.</text>
</comment>
<dbReference type="EC" id="3.1.1.61" evidence="3"/>
<dbReference type="PANTHER" id="PTHR42872:SF3">
    <property type="entry name" value="PROTEIN-GLUTAMATE METHYLESTERASE_PROTEIN-GLUTAMINE GLUTAMINASE 1"/>
    <property type="match status" value="1"/>
</dbReference>
<dbReference type="NCBIfam" id="NF001965">
    <property type="entry name" value="PRK00742.1"/>
    <property type="match status" value="1"/>
</dbReference>
<name>A0A1H8YZZ6_9BACI</name>
<comment type="subcellular location">
    <subcellularLocation>
        <location evidence="3">Cytoplasm</location>
    </subcellularLocation>
</comment>
<dbReference type="InterPro" id="IPR000673">
    <property type="entry name" value="Sig_transdc_resp-reg_Me-estase"/>
</dbReference>
<evidence type="ECO:0000256" key="4">
    <source>
        <dbReference type="PROSITE-ProRule" id="PRU00050"/>
    </source>
</evidence>
<dbReference type="RefSeq" id="WP_091772099.1">
    <property type="nucleotide sequence ID" value="NZ_CAESCL010000004.1"/>
</dbReference>
<dbReference type="Pfam" id="PF00072">
    <property type="entry name" value="Response_reg"/>
    <property type="match status" value="1"/>
</dbReference>
<dbReference type="STRING" id="571933.SAMN05216362_101153"/>
<reference evidence="8 9" key="1">
    <citation type="submission" date="2016-10" db="EMBL/GenBank/DDBJ databases">
        <authorList>
            <person name="de Groot N.N."/>
        </authorList>
    </citation>
    <scope>NUCLEOTIDE SEQUENCE [LARGE SCALE GENOMIC DNA]</scope>
    <source>
        <strain evidence="8 9">DSM 21633</strain>
    </source>
</reference>
<evidence type="ECO:0000256" key="2">
    <source>
        <dbReference type="ARBA" id="ARBA00048267"/>
    </source>
</evidence>
<organism evidence="8 9">
    <name type="scientific">Piscibacillus halophilus</name>
    <dbReference type="NCBI Taxonomy" id="571933"/>
    <lineage>
        <taxon>Bacteria</taxon>
        <taxon>Bacillati</taxon>
        <taxon>Bacillota</taxon>
        <taxon>Bacilli</taxon>
        <taxon>Bacillales</taxon>
        <taxon>Bacillaceae</taxon>
        <taxon>Piscibacillus</taxon>
    </lineage>
</organism>
<dbReference type="SUPFAM" id="SSF52738">
    <property type="entry name" value="Methylesterase CheB, C-terminal domain"/>
    <property type="match status" value="1"/>
</dbReference>
<keyword evidence="3" id="KW-0963">Cytoplasm</keyword>
<evidence type="ECO:0000256" key="5">
    <source>
        <dbReference type="PROSITE-ProRule" id="PRU00169"/>
    </source>
</evidence>
<dbReference type="Gene3D" id="3.40.50.180">
    <property type="entry name" value="Methylesterase CheB, C-terminal domain"/>
    <property type="match status" value="1"/>
</dbReference>
<evidence type="ECO:0000256" key="1">
    <source>
        <dbReference type="ARBA" id="ARBA00022801"/>
    </source>
</evidence>
<evidence type="ECO:0000313" key="8">
    <source>
        <dbReference type="EMBL" id="SEP57651.1"/>
    </source>
</evidence>
<protein>
    <recommendedName>
        <fullName evidence="3">Protein-glutamate methylesterase/protein-glutamine glutaminase</fullName>
        <ecNumber evidence="3">3.1.1.61</ecNumber>
        <ecNumber evidence="3">3.5.1.44</ecNumber>
    </recommendedName>
</protein>
<dbReference type="PROSITE" id="PS50122">
    <property type="entry name" value="CHEB"/>
    <property type="match status" value="1"/>
</dbReference>
<dbReference type="PROSITE" id="PS50110">
    <property type="entry name" value="RESPONSE_REGULATORY"/>
    <property type="match status" value="1"/>
</dbReference>
<dbReference type="EC" id="3.5.1.44" evidence="3"/>
<dbReference type="OrthoDB" id="9793421at2"/>
<keyword evidence="3 4" id="KW-0145">Chemotaxis</keyword>
<dbReference type="EMBL" id="FOES01000001">
    <property type="protein sequence ID" value="SEP57651.1"/>
    <property type="molecule type" value="Genomic_DNA"/>
</dbReference>
<sequence>MNHIQVLVVDDSAFMRKMISDMINQSDGMEVVDTARNGRQALEKIKTIKPDVVTLDVEMPEIDGLSVLKEIMKIHPIPVIMLSSLTQKGADITVQAIENGAIDFISKPSGSISLNIEDVKEELISKINLASRANLKTGQSNHFKRENPKLIYSKSLVAIGVSTGGPKALQTVLCDLPHEFKAPVIIVQHMPPKFTLSLAKRLNKISNLSVVEAQSGEILIPGKVYIAPGGQHLSVKQVGQALVFETSQHEFKSHYRPSIDYMFESLSHISGYNIISTILTGMGSDGVKGLKSIKNCQASNYVIAESKETAVINGMPNAAINQVGVDTVLPIDQIGQVITDIISQRGRE</sequence>
<dbReference type="AlphaFoldDB" id="A0A1H8YZZ6"/>
<comment type="domain">
    <text evidence="3">Contains a C-terminal catalytic domain, and an N-terminal region which modulates catalytic activity.</text>
</comment>
<dbReference type="SMART" id="SM00448">
    <property type="entry name" value="REC"/>
    <property type="match status" value="1"/>
</dbReference>
<feature type="active site" evidence="3 4">
    <location>
        <position position="285"/>
    </location>
</feature>
<evidence type="ECO:0000259" key="7">
    <source>
        <dbReference type="PROSITE" id="PS50122"/>
    </source>
</evidence>
<proteinExistence type="inferred from homology"/>
<dbReference type="PIRSF" id="PIRSF000876">
    <property type="entry name" value="RR_chemtxs_CheB"/>
    <property type="match status" value="1"/>
</dbReference>
<dbReference type="GO" id="GO:0000156">
    <property type="term" value="F:phosphorelay response regulator activity"/>
    <property type="evidence" value="ECO:0007669"/>
    <property type="project" value="InterPro"/>
</dbReference>
<gene>
    <name evidence="3" type="primary">cheB</name>
    <name evidence="8" type="ORF">SAMN05216362_101153</name>
</gene>
<keyword evidence="1 3" id="KW-0378">Hydrolase</keyword>
<feature type="active site" evidence="3 4">
    <location>
        <position position="162"/>
    </location>
</feature>
<dbReference type="InterPro" id="IPR011006">
    <property type="entry name" value="CheY-like_superfamily"/>
</dbReference>
<comment type="catalytic activity">
    <reaction evidence="3">
        <text>L-glutaminyl-[protein] + H2O = L-glutamyl-[protein] + NH4(+)</text>
        <dbReference type="Rhea" id="RHEA:16441"/>
        <dbReference type="Rhea" id="RHEA-COMP:10207"/>
        <dbReference type="Rhea" id="RHEA-COMP:10208"/>
        <dbReference type="ChEBI" id="CHEBI:15377"/>
        <dbReference type="ChEBI" id="CHEBI:28938"/>
        <dbReference type="ChEBI" id="CHEBI:29973"/>
        <dbReference type="ChEBI" id="CHEBI:30011"/>
        <dbReference type="EC" id="3.5.1.44"/>
    </reaction>
</comment>